<dbReference type="GO" id="GO:0008360">
    <property type="term" value="P:regulation of cell shape"/>
    <property type="evidence" value="ECO:0007669"/>
    <property type="project" value="UniProtKB-KW"/>
</dbReference>
<dbReference type="GO" id="GO:0005737">
    <property type="term" value="C:cytoplasm"/>
    <property type="evidence" value="ECO:0007669"/>
    <property type="project" value="UniProtKB-SubCell"/>
</dbReference>
<comment type="similarity">
    <text evidence="7">Belongs to the MurCDEF family.</text>
</comment>
<dbReference type="HAMAP" id="MF_00639">
    <property type="entry name" value="MurD"/>
    <property type="match status" value="1"/>
</dbReference>
<evidence type="ECO:0000313" key="9">
    <source>
        <dbReference type="EMBL" id="OGZ61153.1"/>
    </source>
</evidence>
<evidence type="ECO:0000313" key="10">
    <source>
        <dbReference type="Proteomes" id="UP000178835"/>
    </source>
</evidence>
<proteinExistence type="inferred from homology"/>
<dbReference type="SUPFAM" id="SSF53244">
    <property type="entry name" value="MurD-like peptide ligases, peptide-binding domain"/>
    <property type="match status" value="1"/>
</dbReference>
<evidence type="ECO:0000256" key="2">
    <source>
        <dbReference type="ARBA" id="ARBA00004752"/>
    </source>
</evidence>
<dbReference type="GO" id="GO:0005524">
    <property type="term" value="F:ATP binding"/>
    <property type="evidence" value="ECO:0007669"/>
    <property type="project" value="UniProtKB-UniRule"/>
</dbReference>
<protein>
    <recommendedName>
        <fullName evidence="7">UDP-N-acetylmuramoylalanine--D-glutamate ligase</fullName>
        <ecNumber evidence="7">6.3.2.9</ecNumber>
    </recommendedName>
    <alternativeName>
        <fullName evidence="7">D-glutamic acid-adding enzyme</fullName>
    </alternativeName>
    <alternativeName>
        <fullName evidence="7">UDP-N-acetylmuramoyl-L-alanyl-D-glutamate synthetase</fullName>
    </alternativeName>
</protein>
<dbReference type="InterPro" id="IPR005762">
    <property type="entry name" value="MurD"/>
</dbReference>
<name>A0A1G2HF99_9BACT</name>
<evidence type="ECO:0000256" key="3">
    <source>
        <dbReference type="ARBA" id="ARBA00022490"/>
    </source>
</evidence>
<evidence type="ECO:0000256" key="6">
    <source>
        <dbReference type="ARBA" id="ARBA00022840"/>
    </source>
</evidence>
<sequence length="440" mass="49016">MTDLAGKKITLMGLGLNGGAIEDALFFIGKGARLTITDLKTAKELKPSLEKLENCLPADRQEKYKINLTLGKHEKKDFLHADMVIKSPAIPNNSKYLVLARNNGVKVSTSMGLFFELANTKNLIGITGTKGKSTTAALIHKIIKTKYPKAYLAGNIGVSPLKYASRAQKAIGIIELSSFQLDDLKKSPHISVITNIAQDHLNRYRNFSKYIDAKKRIFKWQDKNDFLVINKNIKKIATNSKSKTVFFSDKNIKTNNTSVHPDNIAAAIEVAKILNISSKKYNTEIKNFTGLEGRLEYIGNINRTKIYNDTTATNPMSALNSIKNFEGKKLALIAGGEDKNLEYSEFSKNLKHINSLALLPGSASDKIYMYGLKNGTWNDKFKKVRNLATALEYSLQTNPEILLFSPAAASFNMFANEFDRGLKFKEAVKNYGAKRKKVSR</sequence>
<comment type="catalytic activity">
    <reaction evidence="7">
        <text>UDP-N-acetyl-alpha-D-muramoyl-L-alanine + D-glutamate + ATP = UDP-N-acetyl-alpha-D-muramoyl-L-alanyl-D-glutamate + ADP + phosphate + H(+)</text>
        <dbReference type="Rhea" id="RHEA:16429"/>
        <dbReference type="ChEBI" id="CHEBI:15378"/>
        <dbReference type="ChEBI" id="CHEBI:29986"/>
        <dbReference type="ChEBI" id="CHEBI:30616"/>
        <dbReference type="ChEBI" id="CHEBI:43474"/>
        <dbReference type="ChEBI" id="CHEBI:83898"/>
        <dbReference type="ChEBI" id="CHEBI:83900"/>
        <dbReference type="ChEBI" id="CHEBI:456216"/>
        <dbReference type="EC" id="6.3.2.9"/>
    </reaction>
</comment>
<dbReference type="AlphaFoldDB" id="A0A1G2HF99"/>
<keyword evidence="7" id="KW-0132">Cell division</keyword>
<keyword evidence="7" id="KW-0961">Cell wall biogenesis/degradation</keyword>
<dbReference type="GO" id="GO:0071555">
    <property type="term" value="P:cell wall organization"/>
    <property type="evidence" value="ECO:0007669"/>
    <property type="project" value="UniProtKB-KW"/>
</dbReference>
<feature type="domain" description="Mur ligase central" evidence="8">
    <location>
        <begin position="126"/>
        <end position="281"/>
    </location>
</feature>
<dbReference type="UniPathway" id="UPA00219"/>
<evidence type="ECO:0000256" key="1">
    <source>
        <dbReference type="ARBA" id="ARBA00004496"/>
    </source>
</evidence>
<dbReference type="InterPro" id="IPR013221">
    <property type="entry name" value="Mur_ligase_cen"/>
</dbReference>
<keyword evidence="3 7" id="KW-0963">Cytoplasm</keyword>
<dbReference type="Pfam" id="PF08245">
    <property type="entry name" value="Mur_ligase_M"/>
    <property type="match status" value="1"/>
</dbReference>
<keyword evidence="4 7" id="KW-0436">Ligase</keyword>
<dbReference type="EC" id="6.3.2.9" evidence="7"/>
<dbReference type="InterPro" id="IPR036565">
    <property type="entry name" value="Mur-like_cat_sf"/>
</dbReference>
<accession>A0A1G2HF99</accession>
<dbReference type="EMBL" id="MHOH01000005">
    <property type="protein sequence ID" value="OGZ61153.1"/>
    <property type="molecule type" value="Genomic_DNA"/>
</dbReference>
<dbReference type="SUPFAM" id="SSF53623">
    <property type="entry name" value="MurD-like peptide ligases, catalytic domain"/>
    <property type="match status" value="1"/>
</dbReference>
<keyword evidence="7" id="KW-0573">Peptidoglycan synthesis</keyword>
<dbReference type="PANTHER" id="PTHR43692">
    <property type="entry name" value="UDP-N-ACETYLMURAMOYLALANINE--D-GLUTAMATE LIGASE"/>
    <property type="match status" value="1"/>
</dbReference>
<keyword evidence="5 7" id="KW-0547">Nucleotide-binding</keyword>
<evidence type="ECO:0000256" key="5">
    <source>
        <dbReference type="ARBA" id="ARBA00022741"/>
    </source>
</evidence>
<dbReference type="Gene3D" id="3.40.1190.10">
    <property type="entry name" value="Mur-like, catalytic domain"/>
    <property type="match status" value="1"/>
</dbReference>
<keyword evidence="7" id="KW-0133">Cell shape</keyword>
<evidence type="ECO:0000256" key="7">
    <source>
        <dbReference type="HAMAP-Rule" id="MF_00639"/>
    </source>
</evidence>
<keyword evidence="6 7" id="KW-0067">ATP-binding</keyword>
<gene>
    <name evidence="7" type="primary">murD</name>
    <name evidence="9" type="ORF">A2919_00940</name>
</gene>
<comment type="pathway">
    <text evidence="2 7">Cell wall biogenesis; peptidoglycan biosynthesis.</text>
</comment>
<dbReference type="GO" id="GO:0009252">
    <property type="term" value="P:peptidoglycan biosynthetic process"/>
    <property type="evidence" value="ECO:0007669"/>
    <property type="project" value="UniProtKB-UniRule"/>
</dbReference>
<dbReference type="GO" id="GO:0051301">
    <property type="term" value="P:cell division"/>
    <property type="evidence" value="ECO:0007669"/>
    <property type="project" value="UniProtKB-KW"/>
</dbReference>
<dbReference type="SUPFAM" id="SSF51984">
    <property type="entry name" value="MurCD N-terminal domain"/>
    <property type="match status" value="1"/>
</dbReference>
<comment type="subcellular location">
    <subcellularLocation>
        <location evidence="1 7">Cytoplasm</location>
    </subcellularLocation>
</comment>
<dbReference type="InterPro" id="IPR036615">
    <property type="entry name" value="Mur_ligase_C_dom_sf"/>
</dbReference>
<dbReference type="GO" id="GO:0008764">
    <property type="term" value="F:UDP-N-acetylmuramoylalanine-D-glutamate ligase activity"/>
    <property type="evidence" value="ECO:0007669"/>
    <property type="project" value="UniProtKB-UniRule"/>
</dbReference>
<comment type="caution">
    <text evidence="9">The sequence shown here is derived from an EMBL/GenBank/DDBJ whole genome shotgun (WGS) entry which is preliminary data.</text>
</comment>
<dbReference type="PANTHER" id="PTHR43692:SF1">
    <property type="entry name" value="UDP-N-ACETYLMURAMOYLALANINE--D-GLUTAMATE LIGASE"/>
    <property type="match status" value="1"/>
</dbReference>
<reference evidence="9 10" key="1">
    <citation type="journal article" date="2016" name="Nat. Commun.">
        <title>Thousands of microbial genomes shed light on interconnected biogeochemical processes in an aquifer system.</title>
        <authorList>
            <person name="Anantharaman K."/>
            <person name="Brown C.T."/>
            <person name="Hug L.A."/>
            <person name="Sharon I."/>
            <person name="Castelle C.J."/>
            <person name="Probst A.J."/>
            <person name="Thomas B.C."/>
            <person name="Singh A."/>
            <person name="Wilkins M.J."/>
            <person name="Karaoz U."/>
            <person name="Brodie E.L."/>
            <person name="Williams K.H."/>
            <person name="Hubbard S.S."/>
            <person name="Banfield J.F."/>
        </authorList>
    </citation>
    <scope>NUCLEOTIDE SEQUENCE [LARGE SCALE GENOMIC DNA]</scope>
</reference>
<dbReference type="Gene3D" id="3.90.190.20">
    <property type="entry name" value="Mur ligase, C-terminal domain"/>
    <property type="match status" value="1"/>
</dbReference>
<organism evidence="9 10">
    <name type="scientific">Candidatus Spechtbacteria bacterium RIFCSPLOWO2_01_FULL_43_12</name>
    <dbReference type="NCBI Taxonomy" id="1802162"/>
    <lineage>
        <taxon>Bacteria</taxon>
        <taxon>Candidatus Spechtiibacteriota</taxon>
    </lineage>
</organism>
<dbReference type="Pfam" id="PF21799">
    <property type="entry name" value="MurD-like_N"/>
    <property type="match status" value="1"/>
</dbReference>
<comment type="function">
    <text evidence="7">Cell wall formation. Catalyzes the addition of glutamate to the nucleotide precursor UDP-N-acetylmuramoyl-L-alanine (UMA).</text>
</comment>
<keyword evidence="7" id="KW-0131">Cell cycle</keyword>
<feature type="binding site" evidence="7">
    <location>
        <begin position="128"/>
        <end position="134"/>
    </location>
    <ligand>
        <name>ATP</name>
        <dbReference type="ChEBI" id="CHEBI:30616"/>
    </ligand>
</feature>
<dbReference type="Proteomes" id="UP000178835">
    <property type="component" value="Unassembled WGS sequence"/>
</dbReference>
<dbReference type="Gene3D" id="3.40.50.720">
    <property type="entry name" value="NAD(P)-binding Rossmann-like Domain"/>
    <property type="match status" value="1"/>
</dbReference>
<evidence type="ECO:0000256" key="4">
    <source>
        <dbReference type="ARBA" id="ARBA00022598"/>
    </source>
</evidence>
<dbReference type="NCBIfam" id="TIGR01087">
    <property type="entry name" value="murD"/>
    <property type="match status" value="1"/>
</dbReference>
<evidence type="ECO:0000259" key="8">
    <source>
        <dbReference type="Pfam" id="PF08245"/>
    </source>
</evidence>